<keyword evidence="4" id="KW-0653">Protein transport</keyword>
<dbReference type="EMBL" id="HG739093">
    <property type="protein sequence ID" value="CDP02975.1"/>
    <property type="molecule type" value="Genomic_DNA"/>
</dbReference>
<feature type="domain" description="Syntaxin 6/10/61 N-terminal" evidence="11">
    <location>
        <begin position="13"/>
        <end position="105"/>
    </location>
</feature>
<dbReference type="Gene3D" id="1.20.58.90">
    <property type="match status" value="1"/>
</dbReference>
<feature type="compositionally biased region" description="Polar residues" evidence="9">
    <location>
        <begin position="156"/>
        <end position="174"/>
    </location>
</feature>
<comment type="subcellular location">
    <subcellularLocation>
        <location evidence="8">Golgi apparatus</location>
        <location evidence="8">trans-Golgi network membrane</location>
        <topology evidence="8">Single-pass type IV membrane protein</topology>
    </subcellularLocation>
</comment>
<evidence type="ECO:0000313" key="13">
    <source>
        <dbReference type="Proteomes" id="UP000295252"/>
    </source>
</evidence>
<dbReference type="PANTHER" id="PTHR34949">
    <property type="entry name" value="OS05G0443700 PROTEIN"/>
    <property type="match status" value="1"/>
</dbReference>
<evidence type="ECO:0000256" key="1">
    <source>
        <dbReference type="ARBA" id="ARBA00009063"/>
    </source>
</evidence>
<evidence type="ECO:0000256" key="6">
    <source>
        <dbReference type="ARBA" id="ARBA00023034"/>
    </source>
</evidence>
<evidence type="ECO:0000256" key="4">
    <source>
        <dbReference type="ARBA" id="ARBA00022927"/>
    </source>
</evidence>
<keyword evidence="5 10" id="KW-1133">Transmembrane helix</keyword>
<feature type="transmembrane region" description="Helical" evidence="10">
    <location>
        <begin position="318"/>
        <end position="337"/>
    </location>
</feature>
<dbReference type="GO" id="GO:0005794">
    <property type="term" value="C:Golgi apparatus"/>
    <property type="evidence" value="ECO:0007669"/>
    <property type="project" value="UniProtKB-SubCell"/>
</dbReference>
<evidence type="ECO:0000256" key="10">
    <source>
        <dbReference type="SAM" id="Phobius"/>
    </source>
</evidence>
<evidence type="ECO:0000256" key="9">
    <source>
        <dbReference type="SAM" id="MobiDB-lite"/>
    </source>
</evidence>
<keyword evidence="7 10" id="KW-0472">Membrane</keyword>
<dbReference type="FunCoup" id="A0A068U333">
    <property type="interactions" value="1025"/>
</dbReference>
<evidence type="ECO:0000256" key="2">
    <source>
        <dbReference type="ARBA" id="ARBA00022448"/>
    </source>
</evidence>
<dbReference type="InParanoid" id="A0A068U333"/>
<dbReference type="PhylomeDB" id="A0A068U333"/>
<keyword evidence="6" id="KW-0333">Golgi apparatus</keyword>
<dbReference type="GO" id="GO:0015031">
    <property type="term" value="P:protein transport"/>
    <property type="evidence" value="ECO:0007669"/>
    <property type="project" value="UniProtKB-KW"/>
</dbReference>
<dbReference type="SUPFAM" id="SSF47661">
    <property type="entry name" value="t-snare proteins"/>
    <property type="match status" value="1"/>
</dbReference>
<dbReference type="FunFam" id="1.20.58.90:FF:000004">
    <property type="entry name" value="Syntaxin 10"/>
    <property type="match status" value="1"/>
</dbReference>
<dbReference type="GO" id="GO:0048193">
    <property type="term" value="P:Golgi vesicle transport"/>
    <property type="evidence" value="ECO:0007669"/>
    <property type="project" value="InterPro"/>
</dbReference>
<accession>A0A068U333</accession>
<protein>
    <recommendedName>
        <fullName evidence="11">Syntaxin 6/10/61 N-terminal domain-containing protein</fullName>
    </recommendedName>
</protein>
<sequence>MLVANSFDLWQRDTFFSAAEEVQHSADIMESAYRTWLRERKEGMRPQIWDDLSRELQMALGTAKWQLEEFEKAVTLSYRRSSDEVTMTRHRQFVSAIENQISRVEAALSESFDVDGKQSLRWVNLDEKERDDLALFLSGPLWNSQSMSDGADKLGTNKTGSPQKRTRKNFNTNADIGVEGEKPNTASSRCIVDLGSVVELDMKGSPGTGDSMSHQQDMMLNAERIRSSPDSSKLEIVIDHRDGQMETKALNIEATPKEKGFKPAFWRPKGEDHPQAKGGVLSNSMWRRIQWMNQLFGRLPRIQRQSQTHQMVPFNCSIRFTLVFMLAVFLIVPFLFYSN</sequence>
<dbReference type="AlphaFoldDB" id="A0A068U333"/>
<name>A0A068U333_COFCA</name>
<dbReference type="Gramene" id="CDP02975">
    <property type="protein sequence ID" value="CDP02975"/>
    <property type="gene ID" value="GSCOC_T00041419001"/>
</dbReference>
<evidence type="ECO:0000256" key="7">
    <source>
        <dbReference type="ARBA" id="ARBA00023136"/>
    </source>
</evidence>
<dbReference type="Proteomes" id="UP000295252">
    <property type="component" value="Chromosome VIII"/>
</dbReference>
<evidence type="ECO:0000256" key="3">
    <source>
        <dbReference type="ARBA" id="ARBA00022692"/>
    </source>
</evidence>
<dbReference type="PANTHER" id="PTHR34949:SF3">
    <property type="entry name" value="OS08G0244100 PROTEIN"/>
    <property type="match status" value="1"/>
</dbReference>
<organism evidence="12 13">
    <name type="scientific">Coffea canephora</name>
    <name type="common">Robusta coffee</name>
    <dbReference type="NCBI Taxonomy" id="49390"/>
    <lineage>
        <taxon>Eukaryota</taxon>
        <taxon>Viridiplantae</taxon>
        <taxon>Streptophyta</taxon>
        <taxon>Embryophyta</taxon>
        <taxon>Tracheophyta</taxon>
        <taxon>Spermatophyta</taxon>
        <taxon>Magnoliopsida</taxon>
        <taxon>eudicotyledons</taxon>
        <taxon>Gunneridae</taxon>
        <taxon>Pentapetalae</taxon>
        <taxon>asterids</taxon>
        <taxon>lamiids</taxon>
        <taxon>Gentianales</taxon>
        <taxon>Rubiaceae</taxon>
        <taxon>Ixoroideae</taxon>
        <taxon>Gardenieae complex</taxon>
        <taxon>Bertiereae - Coffeeae clade</taxon>
        <taxon>Coffeeae</taxon>
        <taxon>Coffea</taxon>
    </lineage>
</organism>
<gene>
    <name evidence="12" type="ORF">GSCOC_T00041419001</name>
</gene>
<evidence type="ECO:0000313" key="12">
    <source>
        <dbReference type="EMBL" id="CDP02975.1"/>
    </source>
</evidence>
<dbReference type="CDD" id="cd21442">
    <property type="entry name" value="SNARE_NTD_STX6-like"/>
    <property type="match status" value="1"/>
</dbReference>
<dbReference type="OMA" id="RYDMPNH"/>
<evidence type="ECO:0000259" key="11">
    <source>
        <dbReference type="Pfam" id="PF09177"/>
    </source>
</evidence>
<keyword evidence="13" id="KW-1185">Reference proteome</keyword>
<dbReference type="GO" id="GO:0016020">
    <property type="term" value="C:membrane"/>
    <property type="evidence" value="ECO:0007669"/>
    <property type="project" value="InterPro"/>
</dbReference>
<proteinExistence type="inferred from homology"/>
<evidence type="ECO:0000256" key="8">
    <source>
        <dbReference type="ARBA" id="ARBA00037801"/>
    </source>
</evidence>
<keyword evidence="3 10" id="KW-0812">Transmembrane</keyword>
<dbReference type="InterPro" id="IPR010989">
    <property type="entry name" value="SNARE"/>
</dbReference>
<feature type="region of interest" description="Disordered" evidence="9">
    <location>
        <begin position="147"/>
        <end position="181"/>
    </location>
</feature>
<keyword evidence="2" id="KW-0813">Transport</keyword>
<dbReference type="InterPro" id="IPR015260">
    <property type="entry name" value="Syntaxin-6/10/61_N"/>
</dbReference>
<comment type="similarity">
    <text evidence="1">Belongs to the syntaxin family.</text>
</comment>
<evidence type="ECO:0000256" key="5">
    <source>
        <dbReference type="ARBA" id="ARBA00022989"/>
    </source>
</evidence>
<dbReference type="Pfam" id="PF09177">
    <property type="entry name" value="STX6_10_61_N"/>
    <property type="match status" value="1"/>
</dbReference>
<dbReference type="OrthoDB" id="1889309at2759"/>
<dbReference type="STRING" id="49390.A0A068U333"/>
<reference evidence="13" key="1">
    <citation type="journal article" date="2014" name="Science">
        <title>The coffee genome provides insight into the convergent evolution of caffeine biosynthesis.</title>
        <authorList>
            <person name="Denoeud F."/>
            <person name="Carretero-Paulet L."/>
            <person name="Dereeper A."/>
            <person name="Droc G."/>
            <person name="Guyot R."/>
            <person name="Pietrella M."/>
            <person name="Zheng C."/>
            <person name="Alberti A."/>
            <person name="Anthony F."/>
            <person name="Aprea G."/>
            <person name="Aury J.M."/>
            <person name="Bento P."/>
            <person name="Bernard M."/>
            <person name="Bocs S."/>
            <person name="Campa C."/>
            <person name="Cenci A."/>
            <person name="Combes M.C."/>
            <person name="Crouzillat D."/>
            <person name="Da Silva C."/>
            <person name="Daddiego L."/>
            <person name="De Bellis F."/>
            <person name="Dussert S."/>
            <person name="Garsmeur O."/>
            <person name="Gayraud T."/>
            <person name="Guignon V."/>
            <person name="Jahn K."/>
            <person name="Jamilloux V."/>
            <person name="Joet T."/>
            <person name="Labadie K."/>
            <person name="Lan T."/>
            <person name="Leclercq J."/>
            <person name="Lepelley M."/>
            <person name="Leroy T."/>
            <person name="Li L.T."/>
            <person name="Librado P."/>
            <person name="Lopez L."/>
            <person name="Munoz A."/>
            <person name="Noel B."/>
            <person name="Pallavicini A."/>
            <person name="Perrotta G."/>
            <person name="Poncet V."/>
            <person name="Pot D."/>
            <person name="Priyono X."/>
            <person name="Rigoreau M."/>
            <person name="Rouard M."/>
            <person name="Rozas J."/>
            <person name="Tranchant-Dubreuil C."/>
            <person name="VanBuren R."/>
            <person name="Zhang Q."/>
            <person name="Andrade A.C."/>
            <person name="Argout X."/>
            <person name="Bertrand B."/>
            <person name="de Kochko A."/>
            <person name="Graziosi G."/>
            <person name="Henry R.J."/>
            <person name="Jayarama X."/>
            <person name="Ming R."/>
            <person name="Nagai C."/>
            <person name="Rounsley S."/>
            <person name="Sankoff D."/>
            <person name="Giuliano G."/>
            <person name="Albert V.A."/>
            <person name="Wincker P."/>
            <person name="Lashermes P."/>
        </authorList>
    </citation>
    <scope>NUCLEOTIDE SEQUENCE [LARGE SCALE GENOMIC DNA]</scope>
    <source>
        <strain evidence="13">cv. DH200-94</strain>
    </source>
</reference>